<comment type="caution">
    <text evidence="5">The sequence shown here is derived from an EMBL/GenBank/DDBJ whole genome shotgun (WGS) entry which is preliminary data.</text>
</comment>
<organism evidence="5 6">
    <name type="scientific">Campylobacter portucalensis</name>
    <dbReference type="NCBI Taxonomy" id="2608384"/>
    <lineage>
        <taxon>Bacteria</taxon>
        <taxon>Pseudomonadati</taxon>
        <taxon>Campylobacterota</taxon>
        <taxon>Epsilonproteobacteria</taxon>
        <taxon>Campylobacterales</taxon>
        <taxon>Campylobacteraceae</taxon>
        <taxon>Campylobacter</taxon>
    </lineage>
</organism>
<evidence type="ECO:0000256" key="3">
    <source>
        <dbReference type="ARBA" id="ARBA00023125"/>
    </source>
</evidence>
<dbReference type="InterPro" id="IPR010992">
    <property type="entry name" value="IHF-like_DNA-bd_dom_sf"/>
</dbReference>
<dbReference type="Gene3D" id="4.10.520.10">
    <property type="entry name" value="IHF-like DNA-binding proteins"/>
    <property type="match status" value="1"/>
</dbReference>
<reference evidence="5 6" key="2">
    <citation type="submission" date="2020-03" db="EMBL/GenBank/DDBJ databases">
        <title>Campylobacter portucalensis sp. nov., a new species of Campylobacter isolated from the reproductive tract of bulls.</title>
        <authorList>
            <person name="Silva M.F."/>
            <person name="Pereira G."/>
            <person name="Carneiro C."/>
            <person name="Hemphill A."/>
            <person name="Mateus L."/>
            <person name="Lopes-Da-Costa L."/>
            <person name="Silva E."/>
        </authorList>
    </citation>
    <scope>NUCLEOTIDE SEQUENCE [LARGE SCALE GENOMIC DNA]</scope>
    <source>
        <strain evidence="5 6">FMV-PI01</strain>
    </source>
</reference>
<dbReference type="PANTHER" id="PTHR33175:SF3">
    <property type="entry name" value="DNA-BINDING PROTEIN HU-BETA"/>
    <property type="match status" value="1"/>
</dbReference>
<dbReference type="AlphaFoldDB" id="A0A6L5WGY0"/>
<proteinExistence type="inferred from homology"/>
<dbReference type="GO" id="GO:0030527">
    <property type="term" value="F:structural constituent of chromatin"/>
    <property type="evidence" value="ECO:0007669"/>
    <property type="project" value="InterPro"/>
</dbReference>
<protein>
    <submittedName>
        <fullName evidence="5">HU family DNA-binding protein</fullName>
    </submittedName>
</protein>
<keyword evidence="3 5" id="KW-0238">DNA-binding</keyword>
<dbReference type="InterPro" id="IPR000119">
    <property type="entry name" value="Hist_DNA-bd"/>
</dbReference>
<dbReference type="EMBL" id="VWSJ01000009">
    <property type="protein sequence ID" value="MSN96289.1"/>
    <property type="molecule type" value="Genomic_DNA"/>
</dbReference>
<comment type="similarity">
    <text evidence="1 4">Belongs to the bacterial histone-like protein family.</text>
</comment>
<dbReference type="Pfam" id="PF00216">
    <property type="entry name" value="Bac_DNA_binding"/>
    <property type="match status" value="1"/>
</dbReference>
<accession>A0A6L5WGY0</accession>
<name>A0A6L5WGY0_9BACT</name>
<gene>
    <name evidence="5" type="ORF">F1B92_03620</name>
</gene>
<dbReference type="GO" id="GO:0003677">
    <property type="term" value="F:DNA binding"/>
    <property type="evidence" value="ECO:0007669"/>
    <property type="project" value="UniProtKB-KW"/>
</dbReference>
<dbReference type="GO" id="GO:0030261">
    <property type="term" value="P:chromosome condensation"/>
    <property type="evidence" value="ECO:0007669"/>
    <property type="project" value="UniProtKB-KW"/>
</dbReference>
<evidence type="ECO:0000313" key="6">
    <source>
        <dbReference type="Proteomes" id="UP000476338"/>
    </source>
</evidence>
<sequence>MKKADFIQMVADKAQLTKKDANVALDAILESIEEVLIKGDNISFIGFGSFDVTKRAAREGKVPGTDKTYKSPETKVVKFKVGKKLKDAVSKAK</sequence>
<dbReference type="PANTHER" id="PTHR33175">
    <property type="entry name" value="DNA-BINDING PROTEIN HU"/>
    <property type="match status" value="1"/>
</dbReference>
<dbReference type="RefSeq" id="WP_154570556.1">
    <property type="nucleotide sequence ID" value="NZ_VWSJ01000009.1"/>
</dbReference>
<reference evidence="5 6" key="1">
    <citation type="submission" date="2019-09" db="EMBL/GenBank/DDBJ databases">
        <authorList>
            <person name="Silva M."/>
            <person name="Pereira G."/>
            <person name="Lopes-Da-Costa L."/>
            <person name="Silva E."/>
        </authorList>
    </citation>
    <scope>NUCLEOTIDE SEQUENCE [LARGE SCALE GENOMIC DNA]</scope>
    <source>
        <strain evidence="5 6">FMV-PI01</strain>
    </source>
</reference>
<dbReference type="SMART" id="SM00411">
    <property type="entry name" value="BHL"/>
    <property type="match status" value="1"/>
</dbReference>
<evidence type="ECO:0000256" key="1">
    <source>
        <dbReference type="ARBA" id="ARBA00010529"/>
    </source>
</evidence>
<keyword evidence="6" id="KW-1185">Reference proteome</keyword>
<evidence type="ECO:0000256" key="4">
    <source>
        <dbReference type="RuleBase" id="RU003939"/>
    </source>
</evidence>
<dbReference type="GO" id="GO:0005829">
    <property type="term" value="C:cytosol"/>
    <property type="evidence" value="ECO:0007669"/>
    <property type="project" value="TreeGrafter"/>
</dbReference>
<dbReference type="PRINTS" id="PR01727">
    <property type="entry name" value="DNABINDINGHU"/>
</dbReference>
<evidence type="ECO:0000313" key="5">
    <source>
        <dbReference type="EMBL" id="MSN96289.1"/>
    </source>
</evidence>
<dbReference type="SUPFAM" id="SSF47729">
    <property type="entry name" value="IHF-like DNA-binding proteins"/>
    <property type="match status" value="1"/>
</dbReference>
<keyword evidence="2" id="KW-0226">DNA condensation</keyword>
<evidence type="ECO:0000256" key="2">
    <source>
        <dbReference type="ARBA" id="ARBA00023067"/>
    </source>
</evidence>
<dbReference type="Proteomes" id="UP000476338">
    <property type="component" value="Unassembled WGS sequence"/>
</dbReference>